<comment type="caution">
    <text evidence="1">The sequence shown here is derived from an EMBL/GenBank/DDBJ whole genome shotgun (WGS) entry which is preliminary data.</text>
</comment>
<sequence length="137" mass="15171">MCNLTPVQNHSLRNAVDVGSIINTTTKYAVTAPDRQAVFFYPNSTNPITKAWGFSLYLSLAEFVARAIGRNKPSNRTNNASRSYFAVVEPLLHPYGRANLFTKQNMRLFTMKTTPKPTALAAFSIVFNSTKGGKCYA</sequence>
<dbReference type="Proteomes" id="UP000295763">
    <property type="component" value="Unassembled WGS sequence"/>
</dbReference>
<reference evidence="1 2" key="1">
    <citation type="submission" date="2019-03" db="EMBL/GenBank/DDBJ databases">
        <title>Genomic Encyclopedia of Type Strains, Phase IV (KMG-IV): sequencing the most valuable type-strain genomes for metagenomic binning, comparative biology and taxonomic classification.</title>
        <authorList>
            <person name="Goeker M."/>
        </authorList>
    </citation>
    <scope>NUCLEOTIDE SEQUENCE [LARGE SCALE GENOMIC DNA]</scope>
    <source>
        <strain evidence="1 2">DSM 28404</strain>
    </source>
</reference>
<organism evidence="1 2">
    <name type="scientific">Cricetibacter osteomyelitidis</name>
    <dbReference type="NCBI Taxonomy" id="1521931"/>
    <lineage>
        <taxon>Bacteria</taxon>
        <taxon>Pseudomonadati</taxon>
        <taxon>Pseudomonadota</taxon>
        <taxon>Gammaproteobacteria</taxon>
        <taxon>Pasteurellales</taxon>
        <taxon>Pasteurellaceae</taxon>
        <taxon>Cricetibacter</taxon>
    </lineage>
</organism>
<accession>A0A4R2T1U0</accession>
<evidence type="ECO:0000313" key="2">
    <source>
        <dbReference type="Proteomes" id="UP000295763"/>
    </source>
</evidence>
<name>A0A4R2T1U0_9PAST</name>
<dbReference type="EMBL" id="SLYB01000009">
    <property type="protein sequence ID" value="TCP95331.1"/>
    <property type="molecule type" value="Genomic_DNA"/>
</dbReference>
<gene>
    <name evidence="1" type="ORF">EDC44_10922</name>
</gene>
<dbReference type="AlphaFoldDB" id="A0A4R2T1U0"/>
<protein>
    <submittedName>
        <fullName evidence="1">Uncharacterized protein</fullName>
    </submittedName>
</protein>
<dbReference type="RefSeq" id="WP_131976290.1">
    <property type="nucleotide sequence ID" value="NZ_SLYB01000009.1"/>
</dbReference>
<dbReference type="OrthoDB" id="5675328at2"/>
<keyword evidence="2" id="KW-1185">Reference proteome</keyword>
<proteinExistence type="predicted"/>
<evidence type="ECO:0000313" key="1">
    <source>
        <dbReference type="EMBL" id="TCP95331.1"/>
    </source>
</evidence>